<dbReference type="PANTHER" id="PTHR42791">
    <property type="entry name" value="GNAT FAMILY ACETYLTRANSFERASE"/>
    <property type="match status" value="1"/>
</dbReference>
<evidence type="ECO:0008006" key="3">
    <source>
        <dbReference type="Google" id="ProtNLM"/>
    </source>
</evidence>
<evidence type="ECO:0000313" key="2">
    <source>
        <dbReference type="Proteomes" id="UP000297910"/>
    </source>
</evidence>
<dbReference type="SUPFAM" id="SSF55729">
    <property type="entry name" value="Acyl-CoA N-acyltransferases (Nat)"/>
    <property type="match status" value="1"/>
</dbReference>
<dbReference type="EMBL" id="PQXI01000034">
    <property type="protein sequence ID" value="TGO27945.1"/>
    <property type="molecule type" value="Genomic_DNA"/>
</dbReference>
<name>A0A4Z1FTU4_9HELO</name>
<reference evidence="1 2" key="1">
    <citation type="submission" date="2017-12" db="EMBL/GenBank/DDBJ databases">
        <title>Comparative genomics of Botrytis spp.</title>
        <authorList>
            <person name="Valero-Jimenez C.A."/>
            <person name="Tapia P."/>
            <person name="Veloso J."/>
            <person name="Silva-Moreno E."/>
            <person name="Staats M."/>
            <person name="Valdes J.H."/>
            <person name="Van Kan J.A.L."/>
        </authorList>
    </citation>
    <scope>NUCLEOTIDE SEQUENCE [LARGE SCALE GENOMIC DNA]</scope>
    <source>
        <strain evidence="1 2">Bp0003</strain>
    </source>
</reference>
<organism evidence="1 2">
    <name type="scientific">Botrytis paeoniae</name>
    <dbReference type="NCBI Taxonomy" id="278948"/>
    <lineage>
        <taxon>Eukaryota</taxon>
        <taxon>Fungi</taxon>
        <taxon>Dikarya</taxon>
        <taxon>Ascomycota</taxon>
        <taxon>Pezizomycotina</taxon>
        <taxon>Leotiomycetes</taxon>
        <taxon>Helotiales</taxon>
        <taxon>Sclerotiniaceae</taxon>
        <taxon>Botrytis</taxon>
    </lineage>
</organism>
<comment type="caution">
    <text evidence="1">The sequence shown here is derived from an EMBL/GenBank/DDBJ whole genome shotgun (WGS) entry which is preliminary data.</text>
</comment>
<protein>
    <recommendedName>
        <fullName evidence="3">N-acetyltransferase domain-containing protein</fullName>
    </recommendedName>
</protein>
<keyword evidence="2" id="KW-1185">Reference proteome</keyword>
<evidence type="ECO:0000313" key="1">
    <source>
        <dbReference type="EMBL" id="TGO27945.1"/>
    </source>
</evidence>
<dbReference type="PANTHER" id="PTHR42791:SF5">
    <property type="entry name" value="HYPOTHETICAL ACETYLTRANSFERASE (EUROFUNG)"/>
    <property type="match status" value="1"/>
</dbReference>
<accession>A0A4Z1FTU4</accession>
<dbReference type="InterPro" id="IPR016181">
    <property type="entry name" value="Acyl_CoA_acyltransferase"/>
</dbReference>
<dbReference type="AlphaFoldDB" id="A0A4Z1FTU4"/>
<sequence>MATKPDFRVSYVDFDKDWDDLFCTYWESWKDPVQVTGVLTFAWLSEGGVLEKRSYESAKKDYLDLAISSPDMHWIKVEDRSLIGPGVNCIVAGGAWTQHRKNPFREHHQPTASDQEGIYNLKLPGLGYPVGSERHRLMCEFYAQMLSWRPKMMARPHAHGQALWALPKYRRLGAAQLALDFFLQTTDDLGLETFLEGSSIGTPLYLRSGYVPIVKPVMVFTPPNQNKKPSEDWRHIVRSLHAETISIMWRPPGGVYTEGETIFPWEGKPRSIKL</sequence>
<dbReference type="Proteomes" id="UP000297910">
    <property type="component" value="Unassembled WGS sequence"/>
</dbReference>
<proteinExistence type="predicted"/>
<dbReference type="InterPro" id="IPR052523">
    <property type="entry name" value="Trichothecene_AcTrans"/>
</dbReference>
<dbReference type="Gene3D" id="3.40.630.30">
    <property type="match status" value="1"/>
</dbReference>
<gene>
    <name evidence="1" type="ORF">BPAE_0034g00250</name>
</gene>